<name>A0A448X4Y2_9PLAT</name>
<dbReference type="GO" id="GO:0031048">
    <property type="term" value="P:regulatory ncRNA-mediated heterochromatin formation"/>
    <property type="evidence" value="ECO:0007669"/>
    <property type="project" value="TreeGrafter"/>
</dbReference>
<keyword evidence="5" id="KW-1185">Reference proteome</keyword>
<dbReference type="EMBL" id="CAAALY010093188">
    <property type="protein sequence ID" value="VEL28211.1"/>
    <property type="molecule type" value="Genomic_DNA"/>
</dbReference>
<evidence type="ECO:0000256" key="2">
    <source>
        <dbReference type="ARBA" id="ARBA00009265"/>
    </source>
</evidence>
<dbReference type="AlphaFoldDB" id="A0A448X4Y2"/>
<dbReference type="GO" id="GO:0071013">
    <property type="term" value="C:catalytic step 2 spliceosome"/>
    <property type="evidence" value="ECO:0007669"/>
    <property type="project" value="TreeGrafter"/>
</dbReference>
<evidence type="ECO:0000256" key="1">
    <source>
        <dbReference type="ARBA" id="ARBA00004123"/>
    </source>
</evidence>
<evidence type="ECO:0000313" key="4">
    <source>
        <dbReference type="EMBL" id="VEL28211.1"/>
    </source>
</evidence>
<comment type="similarity">
    <text evidence="2">Belongs to the NRDE2 family.</text>
</comment>
<keyword evidence="3" id="KW-0539">Nucleus</keyword>
<accession>A0A448X4Y2</accession>
<dbReference type="PANTHER" id="PTHR13471:SF0">
    <property type="entry name" value="NUCLEAR EXOSOME REGULATOR NRDE2"/>
    <property type="match status" value="1"/>
</dbReference>
<gene>
    <name evidence="4" type="ORF">PXEA_LOCUS21651</name>
</gene>
<evidence type="ECO:0000313" key="5">
    <source>
        <dbReference type="Proteomes" id="UP000784294"/>
    </source>
</evidence>
<dbReference type="InterPro" id="IPR013633">
    <property type="entry name" value="NRDE-2"/>
</dbReference>
<sequence>MERYTELNRFIYENPRHILTWFEIIDIQASVVPFSSITTPIIHINQLKFPVLCKQLEVTEKALSKNLSCLPLKFLRLHLAELAATLNTDGKPDTSAKLPVLSSPLPSSLMQSDNLLSNWAQLAFTHPQVVGVWRGYLAYLRRRIWPNSSLDLSSSLFYRVDAAYKRAIGTLSGILSGRLLSHKPEEDTAEQSLGMLFNCR</sequence>
<protein>
    <submittedName>
        <fullName evidence="4">Uncharacterized protein</fullName>
    </submittedName>
</protein>
<comment type="caution">
    <text evidence="4">The sequence shown here is derived from an EMBL/GenBank/DDBJ whole genome shotgun (WGS) entry which is preliminary data.</text>
</comment>
<dbReference type="PANTHER" id="PTHR13471">
    <property type="entry name" value="TETRATRICOPEPTIDE-LIKE HELICAL"/>
    <property type="match status" value="1"/>
</dbReference>
<dbReference type="Proteomes" id="UP000784294">
    <property type="component" value="Unassembled WGS sequence"/>
</dbReference>
<comment type="subcellular location">
    <subcellularLocation>
        <location evidence="1">Nucleus</location>
    </subcellularLocation>
</comment>
<dbReference type="GO" id="GO:1902369">
    <property type="term" value="P:negative regulation of RNA catabolic process"/>
    <property type="evidence" value="ECO:0007669"/>
    <property type="project" value="TreeGrafter"/>
</dbReference>
<organism evidence="4 5">
    <name type="scientific">Protopolystoma xenopodis</name>
    <dbReference type="NCBI Taxonomy" id="117903"/>
    <lineage>
        <taxon>Eukaryota</taxon>
        <taxon>Metazoa</taxon>
        <taxon>Spiralia</taxon>
        <taxon>Lophotrochozoa</taxon>
        <taxon>Platyhelminthes</taxon>
        <taxon>Monogenea</taxon>
        <taxon>Polyopisthocotylea</taxon>
        <taxon>Polystomatidea</taxon>
        <taxon>Polystomatidae</taxon>
        <taxon>Protopolystoma</taxon>
    </lineage>
</organism>
<dbReference type="OrthoDB" id="297219at2759"/>
<proteinExistence type="inferred from homology"/>
<evidence type="ECO:0000256" key="3">
    <source>
        <dbReference type="ARBA" id="ARBA00023242"/>
    </source>
</evidence>
<reference evidence="4" key="1">
    <citation type="submission" date="2018-11" db="EMBL/GenBank/DDBJ databases">
        <authorList>
            <consortium name="Pathogen Informatics"/>
        </authorList>
    </citation>
    <scope>NUCLEOTIDE SEQUENCE</scope>
</reference>